<dbReference type="InterPro" id="IPR012341">
    <property type="entry name" value="6hp_glycosidase-like_sf"/>
</dbReference>
<evidence type="ECO:0000256" key="1">
    <source>
        <dbReference type="ARBA" id="ARBA00008558"/>
    </source>
</evidence>
<dbReference type="AlphaFoldDB" id="A0A5M6ZDL5"/>
<reference evidence="4 5" key="1">
    <citation type="submission" date="2019-09" db="EMBL/GenBank/DDBJ databases">
        <authorList>
            <person name="Kevbrin V."/>
            <person name="Grouzdev D.S."/>
        </authorList>
    </citation>
    <scope>NUCLEOTIDE SEQUENCE [LARGE SCALE GENOMIC DNA]</scope>
    <source>
        <strain evidence="4 5">G-192</strain>
    </source>
</reference>
<evidence type="ECO:0000259" key="3">
    <source>
        <dbReference type="Pfam" id="PF00483"/>
    </source>
</evidence>
<dbReference type="GO" id="GO:0004475">
    <property type="term" value="F:mannose-1-phosphate guanylyltransferase (GTP) activity"/>
    <property type="evidence" value="ECO:0007669"/>
    <property type="project" value="InterPro"/>
</dbReference>
<dbReference type="InterPro" id="IPR008928">
    <property type="entry name" value="6-hairpin_glycosidase_sf"/>
</dbReference>
<dbReference type="InterPro" id="IPR010819">
    <property type="entry name" value="AGE/CE"/>
</dbReference>
<dbReference type="SUPFAM" id="SSF53448">
    <property type="entry name" value="Nucleotide-diphospho-sugar transferases"/>
    <property type="match status" value="1"/>
</dbReference>
<name>A0A5M6ZDL5_9PROT</name>
<gene>
    <name evidence="4" type="ORF">F1654_11325</name>
</gene>
<keyword evidence="2" id="KW-0413">Isomerase</keyword>
<dbReference type="EMBL" id="VWOJ01000003">
    <property type="protein sequence ID" value="KAA5802405.1"/>
    <property type="molecule type" value="Genomic_DNA"/>
</dbReference>
<dbReference type="PANTHER" id="PTHR46390">
    <property type="entry name" value="MANNOSE-1-PHOSPHATE GUANYLYLTRANSFERASE"/>
    <property type="match status" value="1"/>
</dbReference>
<organism evidence="4 5">
    <name type="scientific">Alkalicaulis satelles</name>
    <dbReference type="NCBI Taxonomy" id="2609175"/>
    <lineage>
        <taxon>Bacteria</taxon>
        <taxon>Pseudomonadati</taxon>
        <taxon>Pseudomonadota</taxon>
        <taxon>Alphaproteobacteria</taxon>
        <taxon>Maricaulales</taxon>
        <taxon>Maricaulaceae</taxon>
        <taxon>Alkalicaulis</taxon>
    </lineage>
</organism>
<comment type="caution">
    <text evidence="4">The sequence shown here is derived from an EMBL/GenBank/DDBJ whole genome shotgun (WGS) entry which is preliminary data.</text>
</comment>
<dbReference type="Pfam" id="PF00483">
    <property type="entry name" value="NTP_transferase"/>
    <property type="match status" value="1"/>
</dbReference>
<dbReference type="PANTHER" id="PTHR46390:SF1">
    <property type="entry name" value="MANNOSE-1-PHOSPHATE GUANYLYLTRANSFERASE"/>
    <property type="match status" value="1"/>
</dbReference>
<evidence type="ECO:0000313" key="4">
    <source>
        <dbReference type="EMBL" id="KAA5802405.1"/>
    </source>
</evidence>
<dbReference type="InterPro" id="IPR005835">
    <property type="entry name" value="NTP_transferase_dom"/>
</dbReference>
<dbReference type="GO" id="GO:0005975">
    <property type="term" value="P:carbohydrate metabolic process"/>
    <property type="evidence" value="ECO:0007669"/>
    <property type="project" value="InterPro"/>
</dbReference>
<accession>A0A5M6ZDL5</accession>
<dbReference type="Gene3D" id="1.50.10.10">
    <property type="match status" value="1"/>
</dbReference>
<keyword evidence="4" id="KW-0808">Transferase</keyword>
<proteinExistence type="inferred from homology"/>
<feature type="domain" description="Nucleotidyl transferase" evidence="3">
    <location>
        <begin position="6"/>
        <end position="280"/>
    </location>
</feature>
<dbReference type="Proteomes" id="UP000325122">
    <property type="component" value="Unassembled WGS sequence"/>
</dbReference>
<evidence type="ECO:0000313" key="5">
    <source>
        <dbReference type="Proteomes" id="UP000325122"/>
    </source>
</evidence>
<keyword evidence="5" id="KW-1185">Reference proteome</keyword>
<dbReference type="SUPFAM" id="SSF159283">
    <property type="entry name" value="Guanosine diphospho-D-mannose pyrophosphorylase/mannose-6-phosphate isomerase linker domain"/>
    <property type="match status" value="1"/>
</dbReference>
<sequence length="719" mass="76012">MIMMRPFILCGGAGTRLWPVSTPERPKQFHALSGARAMIAETAARLPERLGAIELAPAAAVAGARWRAALQAHLPDGPLVLEPAARNSGPAVAAAALCAARDDLVLILPADHHIADVAAFHDALARGVDAAADGALVTFGIRPGHAATGYGYIELDSADAASAPFTPARRFVEKPPRETAEAYLAGGRHVWNAGIFLFRAGAMIEALERHAPQMIEAVRAALPAAGPMAAGEMRMLAREAFARAPSLSIDYAVMEKAERVNVVPVSMGWSDLGDLRALKALHGADGRSVLIGPAAEDAGSGNFILSTGPRVAVRGLSAIAVAASPDGVLVTTLDDAAEVRKAVEGASRSAAPNLDPALAARARAWVHDHMLPCWAQAGWDKAHGGFVETLSRDGAPHLDQPRRGRVAPRQVFTFATALMHGWDEGGAASRLVDLGLDYLDGPARSPEGGWAHGLEAGAGVSDARRDLYDHAFIALGAARAFQATGEARAERIALEAFALIDDLMRDGAPGWASPETAPGRKLSNPHMHLLEASLVWHEASADPDALSRIAELAWLFEAFMFDPASGAVGEVFSPDWSRLSGEEGARIEPGHCYEWAWLLSEVQRLTARDTASWSRRLIAFADGRGAGPDGFSLDAVTADGAPLMATARAWPQLERIRARLRFPETAAPGQAGRELAAFLDAYIDEASPAWCDRREAGGAPQDFLPASMPYHFMTALGGL</sequence>
<evidence type="ECO:0000256" key="2">
    <source>
        <dbReference type="ARBA" id="ARBA00023235"/>
    </source>
</evidence>
<dbReference type="CDD" id="cd02509">
    <property type="entry name" value="GDP-M1P_Guanylyltransferase"/>
    <property type="match status" value="1"/>
</dbReference>
<dbReference type="GO" id="GO:0009298">
    <property type="term" value="P:GDP-mannose biosynthetic process"/>
    <property type="evidence" value="ECO:0007669"/>
    <property type="project" value="TreeGrafter"/>
</dbReference>
<protein>
    <submittedName>
        <fullName evidence="4">NTP transferase domain-containing protein</fullName>
    </submittedName>
</protein>
<dbReference type="InterPro" id="IPR051161">
    <property type="entry name" value="Mannose-6P_isomerase_type2"/>
</dbReference>
<dbReference type="InterPro" id="IPR029044">
    <property type="entry name" value="Nucleotide-diphossugar_trans"/>
</dbReference>
<dbReference type="Gene3D" id="3.90.550.10">
    <property type="entry name" value="Spore Coat Polysaccharide Biosynthesis Protein SpsA, Chain A"/>
    <property type="match status" value="1"/>
</dbReference>
<dbReference type="Pfam" id="PF07221">
    <property type="entry name" value="GlcNAc_2-epim"/>
    <property type="match status" value="1"/>
</dbReference>
<dbReference type="InterPro" id="IPR049577">
    <property type="entry name" value="GMPP_N"/>
</dbReference>
<comment type="similarity">
    <text evidence="1">Belongs to the N-acylglucosamine 2-epimerase family.</text>
</comment>
<dbReference type="GO" id="GO:0016853">
    <property type="term" value="F:isomerase activity"/>
    <property type="evidence" value="ECO:0007669"/>
    <property type="project" value="UniProtKB-KW"/>
</dbReference>
<dbReference type="SUPFAM" id="SSF48208">
    <property type="entry name" value="Six-hairpin glycosidases"/>
    <property type="match status" value="1"/>
</dbReference>